<comment type="caution">
    <text evidence="2">The sequence shown here is derived from an EMBL/GenBank/DDBJ whole genome shotgun (WGS) entry which is preliminary data.</text>
</comment>
<reference evidence="2 3" key="1">
    <citation type="journal article" date="2023" name="Plants (Basel)">
        <title>Bridging the Gap: Combining Genomics and Transcriptomics Approaches to Understand Stylosanthes scabra, an Orphan Legume from the Brazilian Caatinga.</title>
        <authorList>
            <person name="Ferreira-Neto J.R.C."/>
            <person name="da Silva M.D."/>
            <person name="Binneck E."/>
            <person name="de Melo N.F."/>
            <person name="da Silva R.H."/>
            <person name="de Melo A.L.T.M."/>
            <person name="Pandolfi V."/>
            <person name="Bustamante F.O."/>
            <person name="Brasileiro-Vidal A.C."/>
            <person name="Benko-Iseppon A.M."/>
        </authorList>
    </citation>
    <scope>NUCLEOTIDE SEQUENCE [LARGE SCALE GENOMIC DNA]</scope>
    <source>
        <tissue evidence="2">Leaves</tissue>
    </source>
</reference>
<evidence type="ECO:0000256" key="1">
    <source>
        <dbReference type="SAM" id="Coils"/>
    </source>
</evidence>
<organism evidence="2 3">
    <name type="scientific">Stylosanthes scabra</name>
    <dbReference type="NCBI Taxonomy" id="79078"/>
    <lineage>
        <taxon>Eukaryota</taxon>
        <taxon>Viridiplantae</taxon>
        <taxon>Streptophyta</taxon>
        <taxon>Embryophyta</taxon>
        <taxon>Tracheophyta</taxon>
        <taxon>Spermatophyta</taxon>
        <taxon>Magnoliopsida</taxon>
        <taxon>eudicotyledons</taxon>
        <taxon>Gunneridae</taxon>
        <taxon>Pentapetalae</taxon>
        <taxon>rosids</taxon>
        <taxon>fabids</taxon>
        <taxon>Fabales</taxon>
        <taxon>Fabaceae</taxon>
        <taxon>Papilionoideae</taxon>
        <taxon>50 kb inversion clade</taxon>
        <taxon>dalbergioids sensu lato</taxon>
        <taxon>Dalbergieae</taxon>
        <taxon>Pterocarpus clade</taxon>
        <taxon>Stylosanthes</taxon>
    </lineage>
</organism>
<feature type="coiled-coil region" evidence="1">
    <location>
        <begin position="36"/>
        <end position="102"/>
    </location>
</feature>
<name>A0ABU6RM89_9FABA</name>
<dbReference type="EMBL" id="JASCZI010030852">
    <property type="protein sequence ID" value="MED6125075.1"/>
    <property type="molecule type" value="Genomic_DNA"/>
</dbReference>
<keyword evidence="1" id="KW-0175">Coiled coil</keyword>
<sequence length="162" mass="19489">MSNPIPEWVQQRVVDCLLKQAKDVWKKYLRGKVEHVWNYKKRLKELEKAVEELKKEKERVEKKAEEDDRLFGKEVHHVQVWLRQVDEMISEYENLVQDKDKQPMRGLLPLTNPKERYHKSKDAERINDKVGELQKEKQDTISYWRHTPSSVDVAFSNAHYYG</sequence>
<evidence type="ECO:0000313" key="3">
    <source>
        <dbReference type="Proteomes" id="UP001341840"/>
    </source>
</evidence>
<dbReference type="Proteomes" id="UP001341840">
    <property type="component" value="Unassembled WGS sequence"/>
</dbReference>
<protein>
    <submittedName>
        <fullName evidence="2">Uncharacterized protein</fullName>
    </submittedName>
</protein>
<evidence type="ECO:0000313" key="2">
    <source>
        <dbReference type="EMBL" id="MED6125075.1"/>
    </source>
</evidence>
<keyword evidence="3" id="KW-1185">Reference proteome</keyword>
<proteinExistence type="predicted"/>
<accession>A0ABU6RM89</accession>
<gene>
    <name evidence="2" type="ORF">PIB30_065083</name>
</gene>